<gene>
    <name evidence="1" type="ORF">MNBD_PLANCTO02-777</name>
</gene>
<accession>A0A3B1DCJ5</accession>
<feature type="non-terminal residue" evidence="1">
    <location>
        <position position="219"/>
    </location>
</feature>
<dbReference type="EMBL" id="UOGL01000460">
    <property type="protein sequence ID" value="VAX40556.1"/>
    <property type="molecule type" value="Genomic_DNA"/>
</dbReference>
<organism evidence="1">
    <name type="scientific">hydrothermal vent metagenome</name>
    <dbReference type="NCBI Taxonomy" id="652676"/>
    <lineage>
        <taxon>unclassified sequences</taxon>
        <taxon>metagenomes</taxon>
        <taxon>ecological metagenomes</taxon>
    </lineage>
</organism>
<dbReference type="InterPro" id="IPR006311">
    <property type="entry name" value="TAT_signal"/>
</dbReference>
<dbReference type="PROSITE" id="PS51318">
    <property type="entry name" value="TAT"/>
    <property type="match status" value="1"/>
</dbReference>
<sequence>MKRRLFLKNSCLGAAALSAGANLIPRTLLAEAEEKRKASAQPVIVQIFLRGGQDQLNTFVPYTDKTYYNIRPTIAVPKKEVLKVDKQFGFHPALKPLEKSFRQGIFAPIVNSGSPHPTRSHFDAQDFMEYASLGDRSARNGWLNRYLTASASPTSATPKGAKSNTFYIRALAMQERLPRSLRGSFPVVAVPDNLGNIDEVLELFEDMYQSADPEKVSAV</sequence>
<name>A0A3B1DCJ5_9ZZZZ</name>
<evidence type="ECO:0000313" key="1">
    <source>
        <dbReference type="EMBL" id="VAX40556.1"/>
    </source>
</evidence>
<protein>
    <recommendedName>
        <fullName evidence="2">DUF1501 domain-containing protein</fullName>
    </recommendedName>
</protein>
<reference evidence="1" key="1">
    <citation type="submission" date="2018-06" db="EMBL/GenBank/DDBJ databases">
        <authorList>
            <person name="Zhirakovskaya E."/>
        </authorList>
    </citation>
    <scope>NUCLEOTIDE SEQUENCE</scope>
</reference>
<dbReference type="AlphaFoldDB" id="A0A3B1DCJ5"/>
<proteinExistence type="predicted"/>
<evidence type="ECO:0008006" key="2">
    <source>
        <dbReference type="Google" id="ProtNLM"/>
    </source>
</evidence>